<feature type="compositionally biased region" description="Acidic residues" evidence="5">
    <location>
        <begin position="466"/>
        <end position="484"/>
    </location>
</feature>
<dbReference type="InterPro" id="IPR059100">
    <property type="entry name" value="TSP3_bac"/>
</dbReference>
<evidence type="ECO:0000256" key="1">
    <source>
        <dbReference type="ARBA" id="ARBA00004613"/>
    </source>
</evidence>
<evidence type="ECO:0008006" key="8">
    <source>
        <dbReference type="Google" id="ProtNLM"/>
    </source>
</evidence>
<name>A0ABD5WKV4_9EURY</name>
<keyword evidence="4" id="KW-0106">Calcium</keyword>
<evidence type="ECO:0000313" key="7">
    <source>
        <dbReference type="Proteomes" id="UP001596407"/>
    </source>
</evidence>
<comment type="subcellular location">
    <subcellularLocation>
        <location evidence="1">Secreted</location>
    </subcellularLocation>
</comment>
<dbReference type="SUPFAM" id="SSF103647">
    <property type="entry name" value="TSP type-3 repeat"/>
    <property type="match status" value="1"/>
</dbReference>
<dbReference type="PANTHER" id="PTHR37467:SF1">
    <property type="entry name" value="EXPORTED CALCIUM-BINDING GLYCOPROTEIN"/>
    <property type="match status" value="1"/>
</dbReference>
<gene>
    <name evidence="6" type="ORF">ACFQJ6_03165</name>
</gene>
<feature type="region of interest" description="Disordered" evidence="5">
    <location>
        <begin position="582"/>
        <end position="632"/>
    </location>
</feature>
<feature type="region of interest" description="Disordered" evidence="5">
    <location>
        <begin position="452"/>
        <end position="505"/>
    </location>
</feature>
<dbReference type="EMBL" id="JBHSZH010000003">
    <property type="protein sequence ID" value="MFC7079296.1"/>
    <property type="molecule type" value="Genomic_DNA"/>
</dbReference>
<organism evidence="6 7">
    <name type="scientific">Halorussus caseinilyticus</name>
    <dbReference type="NCBI Taxonomy" id="3034025"/>
    <lineage>
        <taxon>Archaea</taxon>
        <taxon>Methanobacteriati</taxon>
        <taxon>Methanobacteriota</taxon>
        <taxon>Stenosarchaea group</taxon>
        <taxon>Halobacteria</taxon>
        <taxon>Halobacteriales</taxon>
        <taxon>Haladaptataceae</taxon>
        <taxon>Halorussus</taxon>
    </lineage>
</organism>
<dbReference type="PANTHER" id="PTHR37467">
    <property type="entry name" value="EXPORTED CALCIUM-BINDING GLYCOPROTEIN-RELATED"/>
    <property type="match status" value="1"/>
</dbReference>
<dbReference type="Proteomes" id="UP001596407">
    <property type="component" value="Unassembled WGS sequence"/>
</dbReference>
<feature type="compositionally biased region" description="Polar residues" evidence="5">
    <location>
        <begin position="115"/>
        <end position="130"/>
    </location>
</feature>
<sequence length="1144" mass="122583">MPHEENVTYAVRGRVFDVRGHELALALSLNGANWTLDLAVNTTPGAVGTFETNVTLSRQVNRITVSATDPNRRWSPDYSDEAPTVGRDVLRLDGDGLPDFYELNVTGTDPLGPDSNASRTSFNESGNNVTDGAEDFDSDGETVYEAYRFGLDPLDNDTDGDDLRDGFELQFRGIDPLTNDTDNDTIRDPAEDLDNDSLSNRREQAANTNPVENDTDGDTLNDSAELANGTDPLEPDTDSDGLRDPDEYAVGTDPTVADTDGDGVLDGNETFATETTNESVGAAVNISGEGNVADTVTIQNETNDRIQTGTVANASASEVLDVDADAEFEQANLSIDYDEQAVGDESDLAVYTYDPELQTYVKLPSEVDAENDSVTGTTPHFSTFVAMNQTAWQNYMQKRAKPKPKYALNESFSDLSGWNCTGSCSTGAGRAVIGQNSSLFYSDDVSAACTGPHFPDNGECPVNGGDGDDDDDSDDDDDDDDEGTSDPSPPKQFDPSDNEKSLTIPSDTVEVTFTMPIIAFAEESNASVEVAVSVGSETRTVLELSGDDGERNTDHAYIDETFENPDGQQVSVWIHTENLAGTSPGKASVEVKRDSDGDGLTNGLEQLGVKTGTGRVSTDPYDADTDGDGITDGAEVAGYIPRYVDGGYFELRSNPTAVDSDGDGLSDAEEWAGGYTVRYTKSSADSEQFLAALYDGGDPGDALVSRTVDPDPMRQDSDDDGLDDGRELDLGTDPTRADTDGDGIADAEERRGGSDPTLADYEGPTIDVFRAEFGKDAFSGDTSYAVGYRVDDPSGVASSRLTKNGEIQTRTTWGGDRHGSQSRAFETGLPETILDGLTGTSVVVHARDTHDNRRQQVAMERANVYGATVKELTTQSDLGPERASMFAGMLSGFTVGAGSTAQTVKALTDQPLAFLGAFEQLATLVDRLGLIDKILATLPRRMVESLEAKQATNNPYDRSDPSEQAEYDAFRVGWYTGYVAFQAVQLVVGGQAQTAVKNSDRFADLVDRLDRNGRLSEAKRYYDVAKGRTTGRAKQVTFELGGRAAKGSWHLSKKSGRRVVAGVKTAAGKYDARQRLSNAEASTHSQIDALSPGDQRVVGRVLARTDDPEIIADGGDNFVAIMRQADDIDPDVAKRLANQSATTN</sequence>
<proteinExistence type="predicted"/>
<keyword evidence="3" id="KW-0732">Signal</keyword>
<dbReference type="InterPro" id="IPR028974">
    <property type="entry name" value="TSP_type-3_rpt"/>
</dbReference>
<feature type="region of interest" description="Disordered" evidence="5">
    <location>
        <begin position="106"/>
        <end position="138"/>
    </location>
</feature>
<evidence type="ECO:0000256" key="5">
    <source>
        <dbReference type="SAM" id="MobiDB-lite"/>
    </source>
</evidence>
<protein>
    <recommendedName>
        <fullName evidence="8">Calcium-binding protein</fullName>
    </recommendedName>
</protein>
<evidence type="ECO:0000256" key="2">
    <source>
        <dbReference type="ARBA" id="ARBA00022525"/>
    </source>
</evidence>
<feature type="compositionally biased region" description="Basic and acidic residues" evidence="5">
    <location>
        <begin position="723"/>
        <end position="739"/>
    </location>
</feature>
<feature type="region of interest" description="Disordered" evidence="5">
    <location>
        <begin position="173"/>
        <end position="263"/>
    </location>
</feature>
<feature type="region of interest" description="Disordered" evidence="5">
    <location>
        <begin position="693"/>
        <end position="762"/>
    </location>
</feature>
<dbReference type="InterPro" id="IPR053180">
    <property type="entry name" value="Ca-binding_acidic-repeat"/>
</dbReference>
<evidence type="ECO:0000313" key="6">
    <source>
        <dbReference type="EMBL" id="MFC7079296.1"/>
    </source>
</evidence>
<evidence type="ECO:0000256" key="3">
    <source>
        <dbReference type="ARBA" id="ARBA00022729"/>
    </source>
</evidence>
<reference evidence="6 7" key="1">
    <citation type="journal article" date="2019" name="Int. J. Syst. Evol. Microbiol.">
        <title>The Global Catalogue of Microorganisms (GCM) 10K type strain sequencing project: providing services to taxonomists for standard genome sequencing and annotation.</title>
        <authorList>
            <consortium name="The Broad Institute Genomics Platform"/>
            <consortium name="The Broad Institute Genome Sequencing Center for Infectious Disease"/>
            <person name="Wu L."/>
            <person name="Ma J."/>
        </authorList>
    </citation>
    <scope>NUCLEOTIDE SEQUENCE [LARGE SCALE GENOMIC DNA]</scope>
    <source>
        <strain evidence="6 7">DT72</strain>
    </source>
</reference>
<evidence type="ECO:0000256" key="4">
    <source>
        <dbReference type="ARBA" id="ARBA00022837"/>
    </source>
</evidence>
<accession>A0ABD5WKV4</accession>
<dbReference type="Pfam" id="PF18884">
    <property type="entry name" value="TSP3_bac"/>
    <property type="match status" value="8"/>
</dbReference>
<dbReference type="Gene3D" id="4.10.1080.10">
    <property type="entry name" value="TSP type-3 repeat"/>
    <property type="match status" value="1"/>
</dbReference>
<comment type="caution">
    <text evidence="6">The sequence shown here is derived from an EMBL/GenBank/DDBJ whole genome shotgun (WGS) entry which is preliminary data.</text>
</comment>
<dbReference type="AlphaFoldDB" id="A0ABD5WKV4"/>
<dbReference type="RefSeq" id="WP_382208797.1">
    <property type="nucleotide sequence ID" value="NZ_JBHSZH010000003.1"/>
</dbReference>
<keyword evidence="2" id="KW-0964">Secreted</keyword>
<keyword evidence="7" id="KW-1185">Reference proteome</keyword>